<sequence>MATVASAMSMSLDGFVTGPNDSRKNPLGEGGEVLHHWLGPTATPEDQAVLQEMVADCGAILMGRRSYDFCVGDGGWGDGGPAGRTPCFVLTHQPPAEAPDVFTFVIDGIESAIAQAKAAAGDHTVGIHGATAAQQALAAGLLDQIHIHLVPVLLGNGVRLFDLLGGTPVTLTRKRVIAAGSGVTHLQFHVPH</sequence>
<dbReference type="EMBL" id="SOCE01000001">
    <property type="protein sequence ID" value="TDU87941.1"/>
    <property type="molecule type" value="Genomic_DNA"/>
</dbReference>
<keyword evidence="3" id="KW-1185">Reference proteome</keyword>
<gene>
    <name evidence="2" type="ORF">EV138_1479</name>
</gene>
<dbReference type="AlphaFoldDB" id="A0A4R7T7T6"/>
<dbReference type="Proteomes" id="UP000295151">
    <property type="component" value="Unassembled WGS sequence"/>
</dbReference>
<dbReference type="Pfam" id="PF01872">
    <property type="entry name" value="RibD_C"/>
    <property type="match status" value="1"/>
</dbReference>
<organism evidence="2 3">
    <name type="scientific">Kribbella voronezhensis</name>
    <dbReference type="NCBI Taxonomy" id="2512212"/>
    <lineage>
        <taxon>Bacteria</taxon>
        <taxon>Bacillati</taxon>
        <taxon>Actinomycetota</taxon>
        <taxon>Actinomycetes</taxon>
        <taxon>Propionibacteriales</taxon>
        <taxon>Kribbellaceae</taxon>
        <taxon>Kribbella</taxon>
    </lineage>
</organism>
<evidence type="ECO:0000313" key="3">
    <source>
        <dbReference type="Proteomes" id="UP000295151"/>
    </source>
</evidence>
<dbReference type="OrthoDB" id="2313602at2"/>
<dbReference type="PANTHER" id="PTHR38011:SF12">
    <property type="entry name" value="BIFUNCTIONAL DEAMINASE-REDUCTASE DOMAIN PROTEIN"/>
    <property type="match status" value="1"/>
</dbReference>
<proteinExistence type="predicted"/>
<dbReference type="SUPFAM" id="SSF53597">
    <property type="entry name" value="Dihydrofolate reductase-like"/>
    <property type="match status" value="1"/>
</dbReference>
<dbReference type="InterPro" id="IPR050765">
    <property type="entry name" value="Riboflavin_Biosynth_HTPR"/>
</dbReference>
<evidence type="ECO:0000259" key="1">
    <source>
        <dbReference type="Pfam" id="PF01872"/>
    </source>
</evidence>
<name>A0A4R7T7T6_9ACTN</name>
<reference evidence="2 3" key="1">
    <citation type="submission" date="2019-03" db="EMBL/GenBank/DDBJ databases">
        <title>Genomic Encyclopedia of Type Strains, Phase III (KMG-III): the genomes of soil and plant-associated and newly described type strains.</title>
        <authorList>
            <person name="Whitman W."/>
        </authorList>
    </citation>
    <scope>NUCLEOTIDE SEQUENCE [LARGE SCALE GENOMIC DNA]</scope>
    <source>
        <strain evidence="2 3">VKM Ac-2575</strain>
    </source>
</reference>
<dbReference type="InterPro" id="IPR024072">
    <property type="entry name" value="DHFR-like_dom_sf"/>
</dbReference>
<protein>
    <submittedName>
        <fullName evidence="2">Dihydrofolate reductase</fullName>
    </submittedName>
</protein>
<accession>A0A4R7T7T6</accession>
<comment type="caution">
    <text evidence="2">The sequence shown here is derived from an EMBL/GenBank/DDBJ whole genome shotgun (WGS) entry which is preliminary data.</text>
</comment>
<dbReference type="GO" id="GO:0008703">
    <property type="term" value="F:5-amino-6-(5-phosphoribosylamino)uracil reductase activity"/>
    <property type="evidence" value="ECO:0007669"/>
    <property type="project" value="InterPro"/>
</dbReference>
<dbReference type="PANTHER" id="PTHR38011">
    <property type="entry name" value="DIHYDROFOLATE REDUCTASE FAMILY PROTEIN (AFU_ORTHOLOGUE AFUA_8G06820)"/>
    <property type="match status" value="1"/>
</dbReference>
<feature type="domain" description="Bacterial bifunctional deaminase-reductase C-terminal" evidence="1">
    <location>
        <begin position="3"/>
        <end position="183"/>
    </location>
</feature>
<evidence type="ECO:0000313" key="2">
    <source>
        <dbReference type="EMBL" id="TDU87941.1"/>
    </source>
</evidence>
<dbReference type="RefSeq" id="WP_133977643.1">
    <property type="nucleotide sequence ID" value="NZ_SOCE01000001.1"/>
</dbReference>
<dbReference type="GO" id="GO:0009231">
    <property type="term" value="P:riboflavin biosynthetic process"/>
    <property type="evidence" value="ECO:0007669"/>
    <property type="project" value="InterPro"/>
</dbReference>
<dbReference type="InterPro" id="IPR002734">
    <property type="entry name" value="RibDG_C"/>
</dbReference>
<dbReference type="Gene3D" id="3.40.430.10">
    <property type="entry name" value="Dihydrofolate Reductase, subunit A"/>
    <property type="match status" value="1"/>
</dbReference>